<gene>
    <name evidence="1" type="ORF">QFC24_000718</name>
</gene>
<sequence length="189" mass="21025">MKAEEEKNPLPQPHDATQALKRSLEIFSGAKAVASEIEFQVKGDSLALHPAAQNILANAAHTPVFLTHLRKVHVISHKNQDYYETVTMAVSDTSDLDDYTKAAFKNSPPPRKDGYIPKDADDKTNYEKIEFKSNGLPSSNEPFTTEPIATADQLKAMKYTLVYLEGADTADFASQKNADWAMFSDDRFN</sequence>
<keyword evidence="2" id="KW-1185">Reference proteome</keyword>
<accession>A0ACC2XUI9</accession>
<dbReference type="Proteomes" id="UP001234202">
    <property type="component" value="Unassembled WGS sequence"/>
</dbReference>
<comment type="caution">
    <text evidence="1">The sequence shown here is derived from an EMBL/GenBank/DDBJ whole genome shotgun (WGS) entry which is preliminary data.</text>
</comment>
<evidence type="ECO:0000313" key="2">
    <source>
        <dbReference type="Proteomes" id="UP001234202"/>
    </source>
</evidence>
<name>A0ACC2XUI9_9TREE</name>
<reference evidence="1" key="1">
    <citation type="submission" date="2023-04" db="EMBL/GenBank/DDBJ databases">
        <title>Draft Genome sequencing of Naganishia species isolated from polar environments using Oxford Nanopore Technology.</title>
        <authorList>
            <person name="Leo P."/>
            <person name="Venkateswaran K."/>
        </authorList>
    </citation>
    <scope>NUCLEOTIDE SEQUENCE</scope>
    <source>
        <strain evidence="1">DBVPG 5303</strain>
    </source>
</reference>
<protein>
    <submittedName>
        <fullName evidence="1">Uncharacterized protein</fullName>
    </submittedName>
</protein>
<organism evidence="1 2">
    <name type="scientific">Naganishia onofrii</name>
    <dbReference type="NCBI Taxonomy" id="1851511"/>
    <lineage>
        <taxon>Eukaryota</taxon>
        <taxon>Fungi</taxon>
        <taxon>Dikarya</taxon>
        <taxon>Basidiomycota</taxon>
        <taxon>Agaricomycotina</taxon>
        <taxon>Tremellomycetes</taxon>
        <taxon>Filobasidiales</taxon>
        <taxon>Filobasidiaceae</taxon>
        <taxon>Naganishia</taxon>
    </lineage>
</organism>
<evidence type="ECO:0000313" key="1">
    <source>
        <dbReference type="EMBL" id="KAJ9127311.1"/>
    </source>
</evidence>
<dbReference type="EMBL" id="JASBWV010000002">
    <property type="protein sequence ID" value="KAJ9127311.1"/>
    <property type="molecule type" value="Genomic_DNA"/>
</dbReference>
<proteinExistence type="predicted"/>